<dbReference type="InterPro" id="IPR003439">
    <property type="entry name" value="ABC_transporter-like_ATP-bd"/>
</dbReference>
<evidence type="ECO:0000313" key="6">
    <source>
        <dbReference type="EMBL" id="MDD0840558.1"/>
    </source>
</evidence>
<dbReference type="SUPFAM" id="SSF52540">
    <property type="entry name" value="P-loop containing nucleoside triphosphate hydrolases"/>
    <property type="match status" value="1"/>
</dbReference>
<dbReference type="Pfam" id="PF00005">
    <property type="entry name" value="ABC_tran"/>
    <property type="match status" value="1"/>
</dbReference>
<gene>
    <name evidence="6" type="ORF">PSQ40_18405</name>
</gene>
<keyword evidence="7" id="KW-1185">Reference proteome</keyword>
<organism evidence="6 7">
    <name type="scientific">Curvibacter cyanobacteriorum</name>
    <dbReference type="NCBI Taxonomy" id="3026422"/>
    <lineage>
        <taxon>Bacteria</taxon>
        <taxon>Pseudomonadati</taxon>
        <taxon>Pseudomonadota</taxon>
        <taxon>Betaproteobacteria</taxon>
        <taxon>Burkholderiales</taxon>
        <taxon>Comamonadaceae</taxon>
        <taxon>Curvibacter</taxon>
    </lineage>
</organism>
<dbReference type="SMART" id="SM00382">
    <property type="entry name" value="AAA"/>
    <property type="match status" value="1"/>
</dbReference>
<protein>
    <submittedName>
        <fullName evidence="6">ABC transporter ATP-binding protein</fullName>
    </submittedName>
</protein>
<dbReference type="InterPro" id="IPR050093">
    <property type="entry name" value="ABC_SmlMolc_Importer"/>
</dbReference>
<dbReference type="PROSITE" id="PS00211">
    <property type="entry name" value="ABC_TRANSPORTER_1"/>
    <property type="match status" value="1"/>
</dbReference>
<reference evidence="6 7" key="1">
    <citation type="submission" date="2023-02" db="EMBL/GenBank/DDBJ databases">
        <title>Bacterial whole genomic sequence of Curvibacter sp. HBC61.</title>
        <authorList>
            <person name="Le V."/>
            <person name="Ko S.-R."/>
            <person name="Ahn C.-Y."/>
            <person name="Oh H.-M."/>
        </authorList>
    </citation>
    <scope>NUCLEOTIDE SEQUENCE [LARGE SCALE GENOMIC DNA]</scope>
    <source>
        <strain evidence="6 7">HBC61</strain>
    </source>
</reference>
<name>A0ABT5N2M0_9BURK</name>
<evidence type="ECO:0000256" key="4">
    <source>
        <dbReference type="ARBA" id="ARBA00022840"/>
    </source>
</evidence>
<sequence>METESTRVDIVQCAKTYPDGTQALQPTTLHIEPGEVLALLGPSGCGKTTLLRLIAGLETPDAGSLLRFGDTDVTQLPIEQRGVGMVFQHYALFPHLSVAANIGYGLRIRGTPRAETERVVGELVELMRLHGLEHRRPAELSGGQRQRVALARAVAVRPRVLLLDEPLAALDAKLKEALRDELADWLRRLRITAVHVTHDQQEALAIADRLAVMHAGRIVQVGPGEALYRRPEHPFVATFLGRVNQLQRDEDARQRHVLRLGGIELPCPPLWRDQHTLLLRPEDIELTALQPELAQGEVLQRRFLGERVQLTLQVAQQSPLAVEVPRDHPARPGDRVGLRVAPQCLMPGDALAA</sequence>
<accession>A0ABT5N2M0</accession>
<dbReference type="InterPro" id="IPR003593">
    <property type="entry name" value="AAA+_ATPase"/>
</dbReference>
<dbReference type="InterPro" id="IPR017871">
    <property type="entry name" value="ABC_transporter-like_CS"/>
</dbReference>
<keyword evidence="1" id="KW-0813">Transport</keyword>
<dbReference type="PANTHER" id="PTHR42781:SF4">
    <property type="entry name" value="SPERMIDINE_PUTRESCINE IMPORT ATP-BINDING PROTEIN POTA"/>
    <property type="match status" value="1"/>
</dbReference>
<evidence type="ECO:0000259" key="5">
    <source>
        <dbReference type="PROSITE" id="PS50893"/>
    </source>
</evidence>
<keyword evidence="4 6" id="KW-0067">ATP-binding</keyword>
<dbReference type="Gene3D" id="3.40.50.300">
    <property type="entry name" value="P-loop containing nucleotide triphosphate hydrolases"/>
    <property type="match status" value="1"/>
</dbReference>
<dbReference type="Pfam" id="PF08402">
    <property type="entry name" value="TOBE_2"/>
    <property type="match status" value="1"/>
</dbReference>
<evidence type="ECO:0000256" key="1">
    <source>
        <dbReference type="ARBA" id="ARBA00022448"/>
    </source>
</evidence>
<dbReference type="PANTHER" id="PTHR42781">
    <property type="entry name" value="SPERMIDINE/PUTRESCINE IMPORT ATP-BINDING PROTEIN POTA"/>
    <property type="match status" value="1"/>
</dbReference>
<dbReference type="SUPFAM" id="SSF50331">
    <property type="entry name" value="MOP-like"/>
    <property type="match status" value="1"/>
</dbReference>
<comment type="caution">
    <text evidence="6">The sequence shown here is derived from an EMBL/GenBank/DDBJ whole genome shotgun (WGS) entry which is preliminary data.</text>
</comment>
<proteinExistence type="predicted"/>
<dbReference type="RefSeq" id="WP_273953345.1">
    <property type="nucleotide sequence ID" value="NZ_JAQSIP010000010.1"/>
</dbReference>
<keyword evidence="2" id="KW-0472">Membrane</keyword>
<dbReference type="InterPro" id="IPR027417">
    <property type="entry name" value="P-loop_NTPase"/>
</dbReference>
<evidence type="ECO:0000256" key="3">
    <source>
        <dbReference type="ARBA" id="ARBA00022741"/>
    </source>
</evidence>
<dbReference type="EMBL" id="JAQSIP010000010">
    <property type="protein sequence ID" value="MDD0840558.1"/>
    <property type="molecule type" value="Genomic_DNA"/>
</dbReference>
<dbReference type="GO" id="GO:0005524">
    <property type="term" value="F:ATP binding"/>
    <property type="evidence" value="ECO:0007669"/>
    <property type="project" value="UniProtKB-KW"/>
</dbReference>
<dbReference type="InterPro" id="IPR008995">
    <property type="entry name" value="Mo/tungstate-bd_C_term_dom"/>
</dbReference>
<keyword evidence="3" id="KW-0547">Nucleotide-binding</keyword>
<dbReference type="PROSITE" id="PS50893">
    <property type="entry name" value="ABC_TRANSPORTER_2"/>
    <property type="match status" value="1"/>
</dbReference>
<keyword evidence="2" id="KW-1003">Cell membrane</keyword>
<evidence type="ECO:0000256" key="2">
    <source>
        <dbReference type="ARBA" id="ARBA00022475"/>
    </source>
</evidence>
<dbReference type="InterPro" id="IPR013611">
    <property type="entry name" value="Transp-assoc_OB_typ2"/>
</dbReference>
<feature type="domain" description="ABC transporter" evidence="5">
    <location>
        <begin position="8"/>
        <end position="240"/>
    </location>
</feature>
<evidence type="ECO:0000313" key="7">
    <source>
        <dbReference type="Proteomes" id="UP001528673"/>
    </source>
</evidence>
<dbReference type="Proteomes" id="UP001528673">
    <property type="component" value="Unassembled WGS sequence"/>
</dbReference>